<feature type="domain" description="Cathepsin propeptide inhibitor" evidence="5">
    <location>
        <begin position="36"/>
        <end position="95"/>
    </location>
</feature>
<dbReference type="InterPro" id="IPR039417">
    <property type="entry name" value="Peptidase_C1A_papain-like"/>
</dbReference>
<evidence type="ECO:0000259" key="5">
    <source>
        <dbReference type="SMART" id="SM00848"/>
    </source>
</evidence>
<keyword evidence="7" id="KW-1185">Reference proteome</keyword>
<name>A0A0K9NZG2_ZOSMR</name>
<evidence type="ECO:0000259" key="4">
    <source>
        <dbReference type="SMART" id="SM00645"/>
    </source>
</evidence>
<dbReference type="Pfam" id="PF08246">
    <property type="entry name" value="Inhibitor_I29"/>
    <property type="match status" value="1"/>
</dbReference>
<dbReference type="GO" id="GO:0051603">
    <property type="term" value="P:proteolysis involved in protein catabolic process"/>
    <property type="evidence" value="ECO:0000318"/>
    <property type="project" value="GO_Central"/>
</dbReference>
<dbReference type="EMBL" id="LFYR01001402">
    <property type="protein sequence ID" value="KMZ62201.1"/>
    <property type="molecule type" value="Genomic_DNA"/>
</dbReference>
<evidence type="ECO:0000256" key="1">
    <source>
        <dbReference type="ARBA" id="ARBA00008455"/>
    </source>
</evidence>
<dbReference type="InterPro" id="IPR013128">
    <property type="entry name" value="Peptidase_C1A"/>
</dbReference>
<feature type="signal peptide" evidence="3">
    <location>
        <begin position="1"/>
        <end position="22"/>
    </location>
</feature>
<evidence type="ECO:0000313" key="7">
    <source>
        <dbReference type="Proteomes" id="UP000036987"/>
    </source>
</evidence>
<gene>
    <name evidence="6" type="ORF">ZOSMA_486G00190</name>
</gene>
<dbReference type="SMART" id="SM00645">
    <property type="entry name" value="Pept_C1"/>
    <property type="match status" value="1"/>
</dbReference>
<accession>A0A0K9NZG2</accession>
<dbReference type="OMA" id="VGASENC"/>
<dbReference type="GO" id="GO:0005764">
    <property type="term" value="C:lysosome"/>
    <property type="evidence" value="ECO:0000318"/>
    <property type="project" value="GO_Central"/>
</dbReference>
<dbReference type="FunFam" id="3.90.70.10:FF:000332">
    <property type="entry name" value="Cathepsin L1"/>
    <property type="match status" value="1"/>
</dbReference>
<dbReference type="GO" id="GO:0004197">
    <property type="term" value="F:cysteine-type endopeptidase activity"/>
    <property type="evidence" value="ECO:0000318"/>
    <property type="project" value="GO_Central"/>
</dbReference>
<dbReference type="PANTHER" id="PTHR12411">
    <property type="entry name" value="CYSTEINE PROTEASE FAMILY C1-RELATED"/>
    <property type="match status" value="1"/>
</dbReference>
<feature type="domain" description="Peptidase C1A papain C-terminal" evidence="4">
    <location>
        <begin position="123"/>
        <end position="346"/>
    </location>
</feature>
<reference evidence="7" key="1">
    <citation type="journal article" date="2016" name="Nature">
        <title>The genome of the seagrass Zostera marina reveals angiosperm adaptation to the sea.</title>
        <authorList>
            <person name="Olsen J.L."/>
            <person name="Rouze P."/>
            <person name="Verhelst B."/>
            <person name="Lin Y.-C."/>
            <person name="Bayer T."/>
            <person name="Collen J."/>
            <person name="Dattolo E."/>
            <person name="De Paoli E."/>
            <person name="Dittami S."/>
            <person name="Maumus F."/>
            <person name="Michel G."/>
            <person name="Kersting A."/>
            <person name="Lauritano C."/>
            <person name="Lohaus R."/>
            <person name="Toepel M."/>
            <person name="Tonon T."/>
            <person name="Vanneste K."/>
            <person name="Amirebrahimi M."/>
            <person name="Brakel J."/>
            <person name="Bostroem C."/>
            <person name="Chovatia M."/>
            <person name="Grimwood J."/>
            <person name="Jenkins J.W."/>
            <person name="Jueterbock A."/>
            <person name="Mraz A."/>
            <person name="Stam W.T."/>
            <person name="Tice H."/>
            <person name="Bornberg-Bauer E."/>
            <person name="Green P.J."/>
            <person name="Pearson G.A."/>
            <person name="Procaccini G."/>
            <person name="Duarte C.M."/>
            <person name="Schmutz J."/>
            <person name="Reusch T.B.H."/>
            <person name="Van de Peer Y."/>
        </authorList>
    </citation>
    <scope>NUCLEOTIDE SEQUENCE [LARGE SCALE GENOMIC DNA]</scope>
    <source>
        <strain evidence="7">cv. Finnish</strain>
    </source>
</reference>
<dbReference type="Proteomes" id="UP000036987">
    <property type="component" value="Unassembled WGS sequence"/>
</dbReference>
<comment type="similarity">
    <text evidence="1">Belongs to the peptidase C1 family.</text>
</comment>
<dbReference type="SMART" id="SM00848">
    <property type="entry name" value="Inhibitor_I29"/>
    <property type="match status" value="1"/>
</dbReference>
<dbReference type="PRINTS" id="PR00705">
    <property type="entry name" value="PAPAIN"/>
</dbReference>
<evidence type="ECO:0000256" key="3">
    <source>
        <dbReference type="SAM" id="SignalP"/>
    </source>
</evidence>
<keyword evidence="2" id="KW-1015">Disulfide bond</keyword>
<dbReference type="OrthoDB" id="665764at2759"/>
<proteinExistence type="inferred from homology"/>
<dbReference type="AlphaFoldDB" id="A0A0K9NZG2"/>
<dbReference type="CDD" id="cd02248">
    <property type="entry name" value="Peptidase_C1A"/>
    <property type="match status" value="1"/>
</dbReference>
<dbReference type="InterPro" id="IPR000668">
    <property type="entry name" value="Peptidase_C1A_C"/>
</dbReference>
<dbReference type="InterPro" id="IPR038765">
    <property type="entry name" value="Papain-like_cys_pep_sf"/>
</dbReference>
<protein>
    <submittedName>
        <fullName evidence="6">Cysteine proteinase</fullName>
    </submittedName>
</protein>
<sequence length="346" mass="38373">MSSSIMISGFLVLLMMVNVSYSSSNTVEGFSIAKRYKKWLARHGNYLPSNMSKWDVKDRFQIYKQNVKFIIEFNSQNHSYTMTDNKFADMTADEFKALMGGFGGDRESVHRNFENSSCDVTTAPLSLDWRKKGAVGAVKHQLTCATCWAFSAVAAVEGLTQIKTGKLLSLSEQQLIDCDIGNGGCNGLGNPEKAFEYIERNGGLTTSANYPNVKNANSMCKNNLEIAATINGYEEVGASENCLLNAVAKQPVSVFVASKYFDDNSRFYKSGIFKCHTCNFSEYKVGVHVVTVVGYGNDGEHDYWIVKNSWGDDWGKESGYIRIQRNVDECNGYGTCGIAQIASYPY</sequence>
<feature type="chain" id="PRO_5018637991" evidence="3">
    <location>
        <begin position="23"/>
        <end position="346"/>
    </location>
</feature>
<dbReference type="STRING" id="29655.A0A0K9NZG2"/>
<dbReference type="GO" id="GO:0005615">
    <property type="term" value="C:extracellular space"/>
    <property type="evidence" value="ECO:0000318"/>
    <property type="project" value="GO_Central"/>
</dbReference>
<evidence type="ECO:0000256" key="2">
    <source>
        <dbReference type="ARBA" id="ARBA00023157"/>
    </source>
</evidence>
<keyword evidence="3" id="KW-0732">Signal</keyword>
<comment type="caution">
    <text evidence="6">The sequence shown here is derived from an EMBL/GenBank/DDBJ whole genome shotgun (WGS) entry which is preliminary data.</text>
</comment>
<dbReference type="Pfam" id="PF00112">
    <property type="entry name" value="Peptidase_C1"/>
    <property type="match status" value="1"/>
</dbReference>
<dbReference type="InterPro" id="IPR013201">
    <property type="entry name" value="Prot_inhib_I29"/>
</dbReference>
<dbReference type="SUPFAM" id="SSF54001">
    <property type="entry name" value="Cysteine proteinases"/>
    <property type="match status" value="1"/>
</dbReference>
<organism evidence="6 7">
    <name type="scientific">Zostera marina</name>
    <name type="common">Eelgrass</name>
    <dbReference type="NCBI Taxonomy" id="29655"/>
    <lineage>
        <taxon>Eukaryota</taxon>
        <taxon>Viridiplantae</taxon>
        <taxon>Streptophyta</taxon>
        <taxon>Embryophyta</taxon>
        <taxon>Tracheophyta</taxon>
        <taxon>Spermatophyta</taxon>
        <taxon>Magnoliopsida</taxon>
        <taxon>Liliopsida</taxon>
        <taxon>Zosteraceae</taxon>
        <taxon>Zostera</taxon>
    </lineage>
</organism>
<dbReference type="Gene3D" id="3.90.70.10">
    <property type="entry name" value="Cysteine proteinases"/>
    <property type="match status" value="1"/>
</dbReference>
<evidence type="ECO:0000313" key="6">
    <source>
        <dbReference type="EMBL" id="KMZ62201.1"/>
    </source>
</evidence>